<reference evidence="1 2" key="1">
    <citation type="journal article" date="2019" name="Genome Biol. Evol.">
        <title>Insights into the evolution of the New World diploid cottons (Gossypium, subgenus Houzingenia) based on genome sequencing.</title>
        <authorList>
            <person name="Grover C.E."/>
            <person name="Arick M.A. 2nd"/>
            <person name="Thrash A."/>
            <person name="Conover J.L."/>
            <person name="Sanders W.S."/>
            <person name="Peterson D.G."/>
            <person name="Frelichowski J.E."/>
            <person name="Scheffler J.A."/>
            <person name="Scheffler B.E."/>
            <person name="Wendel J.F."/>
        </authorList>
    </citation>
    <scope>NUCLEOTIDE SEQUENCE [LARGE SCALE GENOMIC DNA]</scope>
    <source>
        <strain evidence="1">57</strain>
        <tissue evidence="1">Leaf</tissue>
    </source>
</reference>
<dbReference type="AlphaFoldDB" id="A0A7J8WCK7"/>
<name>A0A7J8WCK7_9ROSI</name>
<organism evidence="1 2">
    <name type="scientific">Gossypium klotzschianum</name>
    <dbReference type="NCBI Taxonomy" id="34286"/>
    <lineage>
        <taxon>Eukaryota</taxon>
        <taxon>Viridiplantae</taxon>
        <taxon>Streptophyta</taxon>
        <taxon>Embryophyta</taxon>
        <taxon>Tracheophyta</taxon>
        <taxon>Spermatophyta</taxon>
        <taxon>Magnoliopsida</taxon>
        <taxon>eudicotyledons</taxon>
        <taxon>Gunneridae</taxon>
        <taxon>Pentapetalae</taxon>
        <taxon>rosids</taxon>
        <taxon>malvids</taxon>
        <taxon>Malvales</taxon>
        <taxon>Malvaceae</taxon>
        <taxon>Malvoideae</taxon>
        <taxon>Gossypium</taxon>
    </lineage>
</organism>
<comment type="caution">
    <text evidence="1">The sequence shown here is derived from an EMBL/GenBank/DDBJ whole genome shotgun (WGS) entry which is preliminary data.</text>
</comment>
<dbReference type="OrthoDB" id="994996at2759"/>
<evidence type="ECO:0000313" key="2">
    <source>
        <dbReference type="Proteomes" id="UP000593573"/>
    </source>
</evidence>
<keyword evidence="2" id="KW-1185">Reference proteome</keyword>
<proteinExistence type="predicted"/>
<protein>
    <submittedName>
        <fullName evidence="1">Uncharacterized protein</fullName>
    </submittedName>
</protein>
<evidence type="ECO:0000313" key="1">
    <source>
        <dbReference type="EMBL" id="MBA0672768.1"/>
    </source>
</evidence>
<accession>A0A7J8WCK7</accession>
<sequence length="82" mass="9326">MDSLRPHRSQDERSSPVTVALEDQVVTLEEPMGTSKRGLMMLTIDSMVGYEQCKSSTGNLCGILSVPRRISWLRRTMLSRLW</sequence>
<gene>
    <name evidence="1" type="ORF">Goklo_029168</name>
</gene>
<dbReference type="EMBL" id="JABFAB010245791">
    <property type="protein sequence ID" value="MBA0672768.1"/>
    <property type="molecule type" value="Genomic_DNA"/>
</dbReference>
<dbReference type="Proteomes" id="UP000593573">
    <property type="component" value="Unassembled WGS sequence"/>
</dbReference>